<evidence type="ECO:0000259" key="2">
    <source>
        <dbReference type="PROSITE" id="PS50222"/>
    </source>
</evidence>
<dbReference type="AlphaFoldDB" id="A0A6P2D207"/>
<dbReference type="Gene3D" id="1.10.238.10">
    <property type="entry name" value="EF-hand"/>
    <property type="match status" value="1"/>
</dbReference>
<evidence type="ECO:0000313" key="4">
    <source>
        <dbReference type="Proteomes" id="UP000464178"/>
    </source>
</evidence>
<feature type="transmembrane region" description="Helical" evidence="1">
    <location>
        <begin position="6"/>
        <end position="28"/>
    </location>
</feature>
<proteinExistence type="predicted"/>
<keyword evidence="4" id="KW-1185">Reference proteome</keyword>
<sequence>MGELRPINVIVLGLMGLFVATLIGIGIAKARRGDAHASRELERIPRVMAAEADLTLTDWFRNMDRDADGKLTRAEFLGTDEQFKRIDTNGNGEISPTEARAADEWFRKSVPD</sequence>
<dbReference type="PROSITE" id="PS50222">
    <property type="entry name" value="EF_HAND_2"/>
    <property type="match status" value="1"/>
</dbReference>
<dbReference type="Proteomes" id="UP000464178">
    <property type="component" value="Chromosome"/>
</dbReference>
<dbReference type="RefSeq" id="WP_162673473.1">
    <property type="nucleotide sequence ID" value="NZ_LR593886.1"/>
</dbReference>
<dbReference type="PROSITE" id="PS00018">
    <property type="entry name" value="EF_HAND_1"/>
    <property type="match status" value="1"/>
</dbReference>
<dbReference type="KEGG" id="gms:SOIL9_23930"/>
<evidence type="ECO:0000256" key="1">
    <source>
        <dbReference type="SAM" id="Phobius"/>
    </source>
</evidence>
<keyword evidence="1" id="KW-1133">Transmembrane helix</keyword>
<dbReference type="Pfam" id="PF13202">
    <property type="entry name" value="EF-hand_5"/>
    <property type="match status" value="2"/>
</dbReference>
<gene>
    <name evidence="3" type="ORF">SOIL9_23930</name>
</gene>
<name>A0A6P2D207_9BACT</name>
<dbReference type="InterPro" id="IPR002048">
    <property type="entry name" value="EF_hand_dom"/>
</dbReference>
<dbReference type="SUPFAM" id="SSF47473">
    <property type="entry name" value="EF-hand"/>
    <property type="match status" value="1"/>
</dbReference>
<keyword evidence="1" id="KW-0472">Membrane</keyword>
<organism evidence="3 4">
    <name type="scientific">Gemmata massiliana</name>
    <dbReference type="NCBI Taxonomy" id="1210884"/>
    <lineage>
        <taxon>Bacteria</taxon>
        <taxon>Pseudomonadati</taxon>
        <taxon>Planctomycetota</taxon>
        <taxon>Planctomycetia</taxon>
        <taxon>Gemmatales</taxon>
        <taxon>Gemmataceae</taxon>
        <taxon>Gemmata</taxon>
    </lineage>
</organism>
<accession>A0A6P2D207</accession>
<reference evidence="3 4" key="1">
    <citation type="submission" date="2019-05" db="EMBL/GenBank/DDBJ databases">
        <authorList>
            <consortium name="Science for Life Laboratories"/>
        </authorList>
    </citation>
    <scope>NUCLEOTIDE SEQUENCE [LARGE SCALE GENOMIC DNA]</scope>
    <source>
        <strain evidence="3">Soil9</strain>
    </source>
</reference>
<dbReference type="EMBL" id="LR593886">
    <property type="protein sequence ID" value="VTR95321.1"/>
    <property type="molecule type" value="Genomic_DNA"/>
</dbReference>
<dbReference type="InterPro" id="IPR011992">
    <property type="entry name" value="EF-hand-dom_pair"/>
</dbReference>
<dbReference type="GO" id="GO:0005509">
    <property type="term" value="F:calcium ion binding"/>
    <property type="evidence" value="ECO:0007669"/>
    <property type="project" value="InterPro"/>
</dbReference>
<keyword evidence="1" id="KW-0812">Transmembrane</keyword>
<protein>
    <recommendedName>
        <fullName evidence="2">EF-hand domain-containing protein</fullName>
    </recommendedName>
</protein>
<dbReference type="InterPro" id="IPR018247">
    <property type="entry name" value="EF_Hand_1_Ca_BS"/>
</dbReference>
<feature type="domain" description="EF-hand" evidence="2">
    <location>
        <begin position="51"/>
        <end position="86"/>
    </location>
</feature>
<evidence type="ECO:0000313" key="3">
    <source>
        <dbReference type="EMBL" id="VTR95321.1"/>
    </source>
</evidence>